<dbReference type="NCBIfam" id="TIGR00787">
    <property type="entry name" value="dctP"/>
    <property type="match status" value="1"/>
</dbReference>
<feature type="chain" id="PRO_5046864917" evidence="2">
    <location>
        <begin position="20"/>
        <end position="319"/>
    </location>
</feature>
<reference evidence="3 4" key="1">
    <citation type="submission" date="2023-07" db="EMBL/GenBank/DDBJ databases">
        <title>Sorghum-associated microbial communities from plants grown in Nebraska, USA.</title>
        <authorList>
            <person name="Schachtman D."/>
        </authorList>
    </citation>
    <scope>NUCLEOTIDE SEQUENCE [LARGE SCALE GENOMIC DNA]</scope>
    <source>
        <strain evidence="3 4">BE310</strain>
    </source>
</reference>
<evidence type="ECO:0000256" key="2">
    <source>
        <dbReference type="SAM" id="SignalP"/>
    </source>
</evidence>
<dbReference type="Gene3D" id="3.40.190.170">
    <property type="entry name" value="Bacterial extracellular solute-binding protein, family 7"/>
    <property type="match status" value="1"/>
</dbReference>
<name>A0ABU1Z7W5_9BURK</name>
<dbReference type="NCBIfam" id="NF037995">
    <property type="entry name" value="TRAP_S1"/>
    <property type="match status" value="1"/>
</dbReference>
<dbReference type="InterPro" id="IPR004682">
    <property type="entry name" value="TRAP_DctP"/>
</dbReference>
<evidence type="ECO:0000256" key="1">
    <source>
        <dbReference type="ARBA" id="ARBA00022729"/>
    </source>
</evidence>
<dbReference type="PIRSF" id="PIRSF006470">
    <property type="entry name" value="DctB"/>
    <property type="match status" value="1"/>
</dbReference>
<evidence type="ECO:0000313" key="4">
    <source>
        <dbReference type="Proteomes" id="UP001180536"/>
    </source>
</evidence>
<keyword evidence="1 2" id="KW-0732">Signal</keyword>
<gene>
    <name evidence="3" type="ORF">J2X16_001424</name>
</gene>
<dbReference type="EMBL" id="JAVDXQ010000002">
    <property type="protein sequence ID" value="MDR7296085.1"/>
    <property type="molecule type" value="Genomic_DNA"/>
</dbReference>
<dbReference type="Pfam" id="PF03480">
    <property type="entry name" value="DctP"/>
    <property type="match status" value="1"/>
</dbReference>
<sequence length="319" mass="34853">MKKRLTLLAAALLSPSVWALELKSADVHNSDDYPTVVAVKHLGQLLAKSSGGALTVKVFNKGALGSEKETIDQVKLGALAMTRVNLAPLTAMCPKTLVPSLPFLFRDTAHMRRAFDGPPGEEILKACEHQGMVGLALYDSGARSVYARKPIKTLADIKGLKIRVQQTDLWVSAMTALGANPSPMPIGEVYTGLKTSLIDAAENNVPSYEGFRHFEAAKFYSRTEHSMTPEGLFISKRIWDKLTPDQQKQLREAAKASVAVERERWDAQEAKALATVKAAGAQIVEPDREPFRQAVQPVIAKFVNTPELQALLKSIQNVK</sequence>
<keyword evidence="3" id="KW-0675">Receptor</keyword>
<keyword evidence="4" id="KW-1185">Reference proteome</keyword>
<organism evidence="3 4">
    <name type="scientific">Pelomonas aquatica</name>
    <dbReference type="NCBI Taxonomy" id="431058"/>
    <lineage>
        <taxon>Bacteria</taxon>
        <taxon>Pseudomonadati</taxon>
        <taxon>Pseudomonadota</taxon>
        <taxon>Betaproteobacteria</taxon>
        <taxon>Burkholderiales</taxon>
        <taxon>Sphaerotilaceae</taxon>
        <taxon>Roseateles</taxon>
    </lineage>
</organism>
<protein>
    <submittedName>
        <fullName evidence="3">Tripartite ATP-independent transporter DctP family solute receptor</fullName>
    </submittedName>
</protein>
<dbReference type="InterPro" id="IPR038404">
    <property type="entry name" value="TRAP_DctP_sf"/>
</dbReference>
<dbReference type="Proteomes" id="UP001180536">
    <property type="component" value="Unassembled WGS sequence"/>
</dbReference>
<proteinExistence type="predicted"/>
<accession>A0ABU1Z7W5</accession>
<evidence type="ECO:0000313" key="3">
    <source>
        <dbReference type="EMBL" id="MDR7296085.1"/>
    </source>
</evidence>
<dbReference type="CDD" id="cd13671">
    <property type="entry name" value="PBP2_TRAP_SBP_like_3"/>
    <property type="match status" value="1"/>
</dbReference>
<dbReference type="PANTHER" id="PTHR33376:SF2">
    <property type="entry name" value="DICARBOXYLATE-BINDING PERIPLASMIC PROTEIN"/>
    <property type="match status" value="1"/>
</dbReference>
<feature type="signal peptide" evidence="2">
    <location>
        <begin position="1"/>
        <end position="19"/>
    </location>
</feature>
<dbReference type="RefSeq" id="WP_310343198.1">
    <property type="nucleotide sequence ID" value="NZ_JAVDXQ010000002.1"/>
</dbReference>
<comment type="caution">
    <text evidence="3">The sequence shown here is derived from an EMBL/GenBank/DDBJ whole genome shotgun (WGS) entry which is preliminary data.</text>
</comment>
<dbReference type="PANTHER" id="PTHR33376">
    <property type="match status" value="1"/>
</dbReference>
<dbReference type="InterPro" id="IPR018389">
    <property type="entry name" value="DctP_fam"/>
</dbReference>